<keyword evidence="2" id="KW-1185">Reference proteome</keyword>
<protein>
    <recommendedName>
        <fullName evidence="3">Catalase</fullName>
    </recommendedName>
</protein>
<evidence type="ECO:0000313" key="2">
    <source>
        <dbReference type="Proteomes" id="UP000078551"/>
    </source>
</evidence>
<keyword evidence="1" id="KW-0614">Plasmid</keyword>
<dbReference type="RefSeq" id="WP_064832738.1">
    <property type="nucleotide sequence ID" value="NZ_CP013569.1"/>
</dbReference>
<reference evidence="1 2" key="1">
    <citation type="submission" date="2015-11" db="EMBL/GenBank/DDBJ databases">
        <title>The limits of bacterial species coexistence and the symbiotic plasmid transference in sympatric Rhizobium populations.</title>
        <authorList>
            <person name="Perez-Carrascal O.M."/>
            <person name="VanInsberghe D."/>
            <person name="Juarez S."/>
            <person name="Polz M.F."/>
            <person name="Vinuesa P."/>
            <person name="Gonzalez V."/>
        </authorList>
    </citation>
    <scope>NUCLEOTIDE SEQUENCE [LARGE SCALE GENOMIC DNA]</scope>
    <source>
        <strain evidence="1 2">N771</strain>
        <plasmid evidence="1 2">pRphaN771a</plasmid>
    </source>
</reference>
<organism evidence="1 2">
    <name type="scientific">Rhizobium phaseoli</name>
    <dbReference type="NCBI Taxonomy" id="396"/>
    <lineage>
        <taxon>Bacteria</taxon>
        <taxon>Pseudomonadati</taxon>
        <taxon>Pseudomonadota</taxon>
        <taxon>Alphaproteobacteria</taxon>
        <taxon>Hyphomicrobiales</taxon>
        <taxon>Rhizobiaceae</taxon>
        <taxon>Rhizobium/Agrobacterium group</taxon>
        <taxon>Rhizobium</taxon>
    </lineage>
</organism>
<dbReference type="Proteomes" id="UP000078551">
    <property type="component" value="Plasmid pRphaN771a"/>
</dbReference>
<dbReference type="EMBL" id="CP013569">
    <property type="protein sequence ID" value="ANL87125.1"/>
    <property type="molecule type" value="Genomic_DNA"/>
</dbReference>
<name>A0ABN4QNQ9_9HYPH</name>
<evidence type="ECO:0008006" key="3">
    <source>
        <dbReference type="Google" id="ProtNLM"/>
    </source>
</evidence>
<accession>A0ABN4QNQ9</accession>
<evidence type="ECO:0000313" key="1">
    <source>
        <dbReference type="EMBL" id="ANL87125.1"/>
    </source>
</evidence>
<proteinExistence type="predicted"/>
<geneLocation type="plasmid" evidence="1 2">
    <name>pRphaN771a</name>
</geneLocation>
<gene>
    <name evidence="1" type="ORF">AMC81_PA00104</name>
</gene>
<sequence>MSAAARPLHYFDTVHNGIAPAKTTRSASEILRGATAPAPVTKEFLHVGQVQRATERVMRQKQPLAYNRLASSVPRHVRIQPYQPNAHAHDTIEHFSFMRVGAVDTTYKGQKVRAVLSMASAECYPYFEDGKQKFRDLPKDILDDKAQQRSMYWCHLEDMNGKPVDTHFKDALVFKTTDFNTVVQKCAQMAPKPQAAVRGVLHEAAPRPSLQQRGMAYV</sequence>